<evidence type="ECO:0000256" key="1">
    <source>
        <dbReference type="ARBA" id="ARBA00022723"/>
    </source>
</evidence>
<dbReference type="InterPro" id="IPR014001">
    <property type="entry name" value="Helicase_ATP-bd"/>
</dbReference>
<reference evidence="10" key="1">
    <citation type="submission" date="2015-04" db="EMBL/GenBank/DDBJ databases">
        <title>The genome sequence of the plant pathogenic Rhizarian Plasmodiophora brassicae reveals insights in its biotrophic life cycle and the origin of chitin synthesis.</title>
        <authorList>
            <person name="Schwelm A."/>
            <person name="Fogelqvist J."/>
            <person name="Knaust A."/>
            <person name="Julke S."/>
            <person name="Lilja T."/>
            <person name="Dhandapani V."/>
            <person name="Bonilla-Rosso G."/>
            <person name="Karlsson M."/>
            <person name="Shevchenko A."/>
            <person name="Choi S.R."/>
            <person name="Kim H.G."/>
            <person name="Park J.Y."/>
            <person name="Lim Y.P."/>
            <person name="Ludwig-Muller J."/>
            <person name="Dixelius C."/>
        </authorList>
    </citation>
    <scope>NUCLEOTIDE SEQUENCE</scope>
    <source>
        <tissue evidence="10">Potato root galls</tissue>
    </source>
</reference>
<dbReference type="Gene3D" id="3.40.50.10810">
    <property type="entry name" value="Tandem AAA-ATPase domain"/>
    <property type="match status" value="1"/>
</dbReference>
<accession>A0A0H5QJI3</accession>
<dbReference type="SUPFAM" id="SSF52540">
    <property type="entry name" value="P-loop containing nucleoside triphosphate hydrolases"/>
    <property type="match status" value="2"/>
</dbReference>
<dbReference type="SMART" id="SM00487">
    <property type="entry name" value="DEXDc"/>
    <property type="match status" value="1"/>
</dbReference>
<evidence type="ECO:0000256" key="5">
    <source>
        <dbReference type="PROSITE-ProRule" id="PRU01343"/>
    </source>
</evidence>
<dbReference type="CDD" id="cd18010">
    <property type="entry name" value="DEXHc_HARP_SMARCAL1"/>
    <property type="match status" value="1"/>
</dbReference>
<dbReference type="Gene3D" id="3.40.50.300">
    <property type="entry name" value="P-loop containing nucleotide triphosphate hydrolases"/>
    <property type="match status" value="1"/>
</dbReference>
<evidence type="ECO:0000256" key="4">
    <source>
        <dbReference type="ARBA" id="ARBA00022833"/>
    </source>
</evidence>
<dbReference type="PANTHER" id="PTHR45766">
    <property type="entry name" value="DNA ANNEALING HELICASE AND ENDONUCLEASE ZRANB3 FAMILY MEMBER"/>
    <property type="match status" value="1"/>
</dbReference>
<dbReference type="InterPro" id="IPR000330">
    <property type="entry name" value="SNF2_N"/>
</dbReference>
<feature type="compositionally biased region" description="Basic and acidic residues" evidence="6">
    <location>
        <begin position="681"/>
        <end position="691"/>
    </location>
</feature>
<keyword evidence="1" id="KW-0479">Metal-binding</keyword>
<dbReference type="EMBL" id="HACM01001833">
    <property type="protein sequence ID" value="CRZ02275.1"/>
    <property type="molecule type" value="Transcribed_RNA"/>
</dbReference>
<evidence type="ECO:0000259" key="8">
    <source>
        <dbReference type="PROSITE" id="PS51194"/>
    </source>
</evidence>
<dbReference type="InterPro" id="IPR049730">
    <property type="entry name" value="SNF2/RAD54-like_C"/>
</dbReference>
<dbReference type="PROSITE" id="PS51194">
    <property type="entry name" value="HELICASE_CTER"/>
    <property type="match status" value="1"/>
</dbReference>
<sequence>MSSQEQFSGIGTRPDGKVPICKQHKLPMRRYTVRKESPNKGRCFWQCQQQDQCKGSFLWDDDIDSKPTAWAIENLVTVSDDGKMQADARRPQVKHSVITSLANPTHFEVKFMPAIIDSEHASFMSTFSSTQDGSWVIPLSQYYEFTGSIESRLPNISMNIVPLPEWVMDRYLKQQGMRKSNGFKISKISPSLWEQLLDFQKKGVEQVVSAFDGRCLIADEMGLGKTVQALTLASYYSEDWPVLVITPSSLRFHWRDSILRWLPDLGDQRVKIVESGRDWPKNARQTDVIIISYSLLHKLESDIEQLHPNFIIADESHYIKNPAAQRTKATVPILQRASRAVLLTGTPLMARPSEIFMQAHSIRPDVFGNYRQFGVRYCEGHMTQYGWECRGKDNLKELNAVLSDTLMVRRLKKDVLRDLPPKFRSGITVTSLSAHDAASFKQRLDAVKDIDDEESMNHGALAELYHSTGLAKVSDGAKLVLLKMESSDDEKFLVFAHHQDVLDGIETQVRRAVPNANTVIKRIDGSTSQITRREIVMQFQTCAECRILLLSIKAASVGLTLTAASNVIFAELSWTPQDLLQAEDRAHRIGQEGSCVNISYLLAKGTLDDIMWPLLQRKLSVCNEAVDAGKGNSMRVQFDRVADNVVSPNAKRRKVPESLPVKVGPMDRYVLCRPRFSSPVKRSESIIDDMHPASQSPRSDGRIVIRETRPHDSSPRMSGNRPRTPSGKTGPALVVLSDTDNQIIDLTQ</sequence>
<dbReference type="InterPro" id="IPR038718">
    <property type="entry name" value="SNF2-like_sf"/>
</dbReference>
<feature type="domain" description="Helicase ATP-binding" evidence="7">
    <location>
        <begin position="206"/>
        <end position="365"/>
    </location>
</feature>
<dbReference type="SMART" id="SM00490">
    <property type="entry name" value="HELICc"/>
    <property type="match status" value="1"/>
</dbReference>
<keyword evidence="4" id="KW-0862">Zinc</keyword>
<evidence type="ECO:0000259" key="9">
    <source>
        <dbReference type="PROSITE" id="PS51999"/>
    </source>
</evidence>
<protein>
    <recommendedName>
        <fullName evidence="11">SWI/SNF-related matrix-associated actin-dependent regulator of chromatin subfamily A-like protein 1</fullName>
    </recommendedName>
</protein>
<dbReference type="GO" id="GO:0016787">
    <property type="term" value="F:hydrolase activity"/>
    <property type="evidence" value="ECO:0007669"/>
    <property type="project" value="UniProtKB-KW"/>
</dbReference>
<evidence type="ECO:0008006" key="11">
    <source>
        <dbReference type="Google" id="ProtNLM"/>
    </source>
</evidence>
<dbReference type="CDD" id="cd18793">
    <property type="entry name" value="SF2_C_SNF"/>
    <property type="match status" value="1"/>
</dbReference>
<proteinExistence type="predicted"/>
<dbReference type="InterPro" id="IPR010666">
    <property type="entry name" value="Znf_GRF"/>
</dbReference>
<evidence type="ECO:0000256" key="6">
    <source>
        <dbReference type="SAM" id="MobiDB-lite"/>
    </source>
</evidence>
<dbReference type="GO" id="GO:0008270">
    <property type="term" value="F:zinc ion binding"/>
    <property type="evidence" value="ECO:0007669"/>
    <property type="project" value="UniProtKB-KW"/>
</dbReference>
<organism evidence="10">
    <name type="scientific">Spongospora subterranea</name>
    <dbReference type="NCBI Taxonomy" id="70186"/>
    <lineage>
        <taxon>Eukaryota</taxon>
        <taxon>Sar</taxon>
        <taxon>Rhizaria</taxon>
        <taxon>Endomyxa</taxon>
        <taxon>Phytomyxea</taxon>
        <taxon>Plasmodiophorida</taxon>
        <taxon>Plasmodiophoridae</taxon>
        <taxon>Spongospora</taxon>
    </lineage>
</organism>
<evidence type="ECO:0000313" key="10">
    <source>
        <dbReference type="EMBL" id="CRZ02275.1"/>
    </source>
</evidence>
<feature type="compositionally biased region" description="Polar residues" evidence="6">
    <location>
        <begin position="715"/>
        <end position="727"/>
    </location>
</feature>
<feature type="region of interest" description="Disordered" evidence="6">
    <location>
        <begin position="681"/>
        <end position="733"/>
    </location>
</feature>
<evidence type="ECO:0000256" key="2">
    <source>
        <dbReference type="ARBA" id="ARBA00022771"/>
    </source>
</evidence>
<evidence type="ECO:0000259" key="7">
    <source>
        <dbReference type="PROSITE" id="PS51192"/>
    </source>
</evidence>
<evidence type="ECO:0000256" key="3">
    <source>
        <dbReference type="ARBA" id="ARBA00022801"/>
    </source>
</evidence>
<dbReference type="PROSITE" id="PS51999">
    <property type="entry name" value="ZF_GRF"/>
    <property type="match status" value="1"/>
</dbReference>
<dbReference type="GO" id="GO:0031297">
    <property type="term" value="P:replication fork processing"/>
    <property type="evidence" value="ECO:0007669"/>
    <property type="project" value="TreeGrafter"/>
</dbReference>
<dbReference type="PROSITE" id="PS51192">
    <property type="entry name" value="HELICASE_ATP_BIND_1"/>
    <property type="match status" value="1"/>
</dbReference>
<dbReference type="PANTHER" id="PTHR45766:SF6">
    <property type="entry name" value="SWI_SNF-RELATED MATRIX-ASSOCIATED ACTIN-DEPENDENT REGULATOR OF CHROMATIN SUBFAMILY A-LIKE PROTEIN 1"/>
    <property type="match status" value="1"/>
</dbReference>
<dbReference type="GO" id="GO:0006281">
    <property type="term" value="P:DNA repair"/>
    <property type="evidence" value="ECO:0007669"/>
    <property type="project" value="TreeGrafter"/>
</dbReference>
<name>A0A0H5QJI3_9EUKA</name>
<dbReference type="Pfam" id="PF00271">
    <property type="entry name" value="Helicase_C"/>
    <property type="match status" value="1"/>
</dbReference>
<feature type="domain" description="Helicase C-terminal" evidence="8">
    <location>
        <begin position="476"/>
        <end position="642"/>
    </location>
</feature>
<dbReference type="InterPro" id="IPR027417">
    <property type="entry name" value="P-loop_NTPase"/>
</dbReference>
<dbReference type="Pfam" id="PF00176">
    <property type="entry name" value="SNF2-rel_dom"/>
    <property type="match status" value="1"/>
</dbReference>
<feature type="domain" description="GRF-type" evidence="9">
    <location>
        <begin position="21"/>
        <end position="63"/>
    </location>
</feature>
<keyword evidence="2 5" id="KW-0863">Zinc-finger</keyword>
<feature type="compositionally biased region" description="Basic and acidic residues" evidence="6">
    <location>
        <begin position="699"/>
        <end position="714"/>
    </location>
</feature>
<keyword evidence="3" id="KW-0378">Hydrolase</keyword>
<dbReference type="GO" id="GO:0005524">
    <property type="term" value="F:ATP binding"/>
    <property type="evidence" value="ECO:0007669"/>
    <property type="project" value="InterPro"/>
</dbReference>
<dbReference type="InterPro" id="IPR001650">
    <property type="entry name" value="Helicase_C-like"/>
</dbReference>
<dbReference type="AlphaFoldDB" id="A0A0H5QJI3"/>
<dbReference type="GO" id="GO:0043596">
    <property type="term" value="C:nuclear replication fork"/>
    <property type="evidence" value="ECO:0007669"/>
    <property type="project" value="TreeGrafter"/>
</dbReference>